<accession>A0A1L9P4W9</accession>
<dbReference type="PANTHER" id="PTHR33112">
    <property type="entry name" value="DOMAIN PROTEIN, PUTATIVE-RELATED"/>
    <property type="match status" value="1"/>
</dbReference>
<dbReference type="AlphaFoldDB" id="A0A1L9P4W9"/>
<dbReference type="Pfam" id="PF06985">
    <property type="entry name" value="HET"/>
    <property type="match status" value="1"/>
</dbReference>
<evidence type="ECO:0000256" key="1">
    <source>
        <dbReference type="SAM" id="MobiDB-lite"/>
    </source>
</evidence>
<dbReference type="STRING" id="1036611.A0A1L9P4W9"/>
<evidence type="ECO:0000313" key="4">
    <source>
        <dbReference type="Proteomes" id="UP000184073"/>
    </source>
</evidence>
<feature type="region of interest" description="Disordered" evidence="1">
    <location>
        <begin position="663"/>
        <end position="684"/>
    </location>
</feature>
<evidence type="ECO:0000259" key="2">
    <source>
        <dbReference type="Pfam" id="PF06985"/>
    </source>
</evidence>
<dbReference type="Proteomes" id="UP000184073">
    <property type="component" value="Unassembled WGS sequence"/>
</dbReference>
<sequence>MLCDKCSLIQFDFCGTAGRPKDFSYYILHKDHDSFLNSVASGCHLCNLIKGQLNTKHEDQTGDDQLLKSMIDSTNTNRNAICAYFKAYMIIMAELSPSNQSIQRLSITSQTGQGDLKAIDPLLEPYSQVCQLGYRSIGSGSQGLPLDGARLEHAHSAQRCRDSGSESVSGEIRAPDGTALSPVPLNIGLACLWIDHCLQNHEYCKFGYQQYKVMGDRVPPTLLINVSTPDRPFLESTTATTIRTYLALSYCWGIDGNLKTLNENYQTHEKLIPVESLPRTVRDAIDVTRWLGCQYLWVDALCIIQDNTDMRDKELGRMGDIYRQAFLTIYAERGRTCTDGLFENRDPLLYRPCQLTWLEKTAGGAATTTNTTLTVSLPSVNHLQNRGWILQEEVLSSRRLIFGNQMAWACTVATALETRPVPKDERDPVTSSLGSSLSRLRMRLFAPQLTGSALGDIASSWTQRRDNFDAWYCIVEDYSGRNLTFDTDKLPALGGLAASFARVQATTYLAGLWKEDIQIGLGWYVATEQATHNLENTEASGPTWSWASAGKMRVRFRYLEPDSAHLVSKGSHVVNASCAPQSLHQPYGRIQNGYIELRGSLKRLSLKYSPESSLSDLQKEIMHRESEFKVDSLIAAATNIRARFPGLILDPGTGKVVGMAALDRPPQEAPSPFHQTQTPQHATEEKSERQIWCLLLSVFERSYMDGTLLYLTCLILEFVDDAKFVFRRCGLGVLDDNAWSPTELPDIYRDDSVQPQSVRNVTIV</sequence>
<reference evidence="4" key="1">
    <citation type="journal article" date="2017" name="Genome Biol.">
        <title>Comparative genomics reveals high biological diversity and specific adaptations in the industrially and medically important fungal genus Aspergillus.</title>
        <authorList>
            <person name="de Vries R.P."/>
            <person name="Riley R."/>
            <person name="Wiebenga A."/>
            <person name="Aguilar-Osorio G."/>
            <person name="Amillis S."/>
            <person name="Uchima C.A."/>
            <person name="Anderluh G."/>
            <person name="Asadollahi M."/>
            <person name="Askin M."/>
            <person name="Barry K."/>
            <person name="Battaglia E."/>
            <person name="Bayram O."/>
            <person name="Benocci T."/>
            <person name="Braus-Stromeyer S.A."/>
            <person name="Caldana C."/>
            <person name="Canovas D."/>
            <person name="Cerqueira G.C."/>
            <person name="Chen F."/>
            <person name="Chen W."/>
            <person name="Choi C."/>
            <person name="Clum A."/>
            <person name="Dos Santos R.A."/>
            <person name="Damasio A.R."/>
            <person name="Diallinas G."/>
            <person name="Emri T."/>
            <person name="Fekete E."/>
            <person name="Flipphi M."/>
            <person name="Freyberg S."/>
            <person name="Gallo A."/>
            <person name="Gournas C."/>
            <person name="Habgood R."/>
            <person name="Hainaut M."/>
            <person name="Harispe M.L."/>
            <person name="Henrissat B."/>
            <person name="Hilden K.S."/>
            <person name="Hope R."/>
            <person name="Hossain A."/>
            <person name="Karabika E."/>
            <person name="Karaffa L."/>
            <person name="Karanyi Z."/>
            <person name="Krasevec N."/>
            <person name="Kuo A."/>
            <person name="Kusch H."/>
            <person name="LaButti K."/>
            <person name="Lagendijk E.L."/>
            <person name="Lapidus A."/>
            <person name="Levasseur A."/>
            <person name="Lindquist E."/>
            <person name="Lipzen A."/>
            <person name="Logrieco A.F."/>
            <person name="MacCabe A."/>
            <person name="Maekelae M.R."/>
            <person name="Malavazi I."/>
            <person name="Melin P."/>
            <person name="Meyer V."/>
            <person name="Mielnichuk N."/>
            <person name="Miskei M."/>
            <person name="Molnar A.P."/>
            <person name="Mule G."/>
            <person name="Ngan C.Y."/>
            <person name="Orejas M."/>
            <person name="Orosz E."/>
            <person name="Ouedraogo J.P."/>
            <person name="Overkamp K.M."/>
            <person name="Park H.-S."/>
            <person name="Perrone G."/>
            <person name="Piumi F."/>
            <person name="Punt P.J."/>
            <person name="Ram A.F."/>
            <person name="Ramon A."/>
            <person name="Rauscher S."/>
            <person name="Record E."/>
            <person name="Riano-Pachon D.M."/>
            <person name="Robert V."/>
            <person name="Roehrig J."/>
            <person name="Ruller R."/>
            <person name="Salamov A."/>
            <person name="Salih N.S."/>
            <person name="Samson R.A."/>
            <person name="Sandor E."/>
            <person name="Sanguinetti M."/>
            <person name="Schuetze T."/>
            <person name="Sepcic K."/>
            <person name="Shelest E."/>
            <person name="Sherlock G."/>
            <person name="Sophianopoulou V."/>
            <person name="Squina F.M."/>
            <person name="Sun H."/>
            <person name="Susca A."/>
            <person name="Todd R.B."/>
            <person name="Tsang A."/>
            <person name="Unkles S.E."/>
            <person name="van de Wiele N."/>
            <person name="van Rossen-Uffink D."/>
            <person name="Oliveira J.V."/>
            <person name="Vesth T.C."/>
            <person name="Visser J."/>
            <person name="Yu J.-H."/>
            <person name="Zhou M."/>
            <person name="Andersen M.R."/>
            <person name="Archer D.B."/>
            <person name="Baker S.E."/>
            <person name="Benoit I."/>
            <person name="Brakhage A.A."/>
            <person name="Braus G.H."/>
            <person name="Fischer R."/>
            <person name="Frisvad J.C."/>
            <person name="Goldman G.H."/>
            <person name="Houbraken J."/>
            <person name="Oakley B."/>
            <person name="Pocsi I."/>
            <person name="Scazzocchio C."/>
            <person name="Seiboth B."/>
            <person name="vanKuyk P.A."/>
            <person name="Wortman J."/>
            <person name="Dyer P.S."/>
            <person name="Grigoriev I.V."/>
        </authorList>
    </citation>
    <scope>NUCLEOTIDE SEQUENCE [LARGE SCALE GENOMIC DNA]</scope>
    <source>
        <strain evidence="4">CBS 583.65</strain>
    </source>
</reference>
<dbReference type="PANTHER" id="PTHR33112:SF16">
    <property type="entry name" value="HETEROKARYON INCOMPATIBILITY DOMAIN-CONTAINING PROTEIN"/>
    <property type="match status" value="1"/>
</dbReference>
<dbReference type="GeneID" id="63724063"/>
<feature type="domain" description="Heterokaryon incompatibility" evidence="2">
    <location>
        <begin position="245"/>
        <end position="392"/>
    </location>
</feature>
<dbReference type="VEuPathDB" id="FungiDB:ASPVEDRAFT_157993"/>
<gene>
    <name evidence="3" type="ORF">ASPVEDRAFT_157993</name>
</gene>
<keyword evidence="4" id="KW-1185">Reference proteome</keyword>
<dbReference type="InterPro" id="IPR010730">
    <property type="entry name" value="HET"/>
</dbReference>
<dbReference type="RefSeq" id="XP_040662226.1">
    <property type="nucleotide sequence ID" value="XM_040808552.1"/>
</dbReference>
<dbReference type="OrthoDB" id="5125733at2759"/>
<name>A0A1L9P4W9_ASPVE</name>
<proteinExistence type="predicted"/>
<protein>
    <recommendedName>
        <fullName evidence="2">Heterokaryon incompatibility domain-containing protein</fullName>
    </recommendedName>
</protein>
<dbReference type="EMBL" id="KV878125">
    <property type="protein sequence ID" value="OJI96463.1"/>
    <property type="molecule type" value="Genomic_DNA"/>
</dbReference>
<organism evidence="3 4">
    <name type="scientific">Aspergillus versicolor CBS 583.65</name>
    <dbReference type="NCBI Taxonomy" id="1036611"/>
    <lineage>
        <taxon>Eukaryota</taxon>
        <taxon>Fungi</taxon>
        <taxon>Dikarya</taxon>
        <taxon>Ascomycota</taxon>
        <taxon>Pezizomycotina</taxon>
        <taxon>Eurotiomycetes</taxon>
        <taxon>Eurotiomycetidae</taxon>
        <taxon>Eurotiales</taxon>
        <taxon>Aspergillaceae</taxon>
        <taxon>Aspergillus</taxon>
        <taxon>Aspergillus subgen. Nidulantes</taxon>
    </lineage>
</organism>
<evidence type="ECO:0000313" key="3">
    <source>
        <dbReference type="EMBL" id="OJI96463.1"/>
    </source>
</evidence>